<reference evidence="1 2" key="1">
    <citation type="submission" date="2016-10" db="EMBL/GenBank/DDBJ databases">
        <authorList>
            <person name="de Groot N.N."/>
        </authorList>
    </citation>
    <scope>NUCLEOTIDE SEQUENCE [LARGE SCALE GENOMIC DNA]</scope>
    <source>
        <strain evidence="1 2">CGMCC 1.8925</strain>
    </source>
</reference>
<evidence type="ECO:0000313" key="2">
    <source>
        <dbReference type="Proteomes" id="UP000199502"/>
    </source>
</evidence>
<dbReference type="EMBL" id="FMVT01000003">
    <property type="protein sequence ID" value="SCY29694.1"/>
    <property type="molecule type" value="Genomic_DNA"/>
</dbReference>
<protein>
    <submittedName>
        <fullName evidence="1">Uncharacterized protein</fullName>
    </submittedName>
</protein>
<organism evidence="1 2">
    <name type="scientific">Paracoccus tibetensis</name>
    <dbReference type="NCBI Taxonomy" id="336292"/>
    <lineage>
        <taxon>Bacteria</taxon>
        <taxon>Pseudomonadati</taxon>
        <taxon>Pseudomonadota</taxon>
        <taxon>Alphaproteobacteria</taxon>
        <taxon>Rhodobacterales</taxon>
        <taxon>Paracoccaceae</taxon>
        <taxon>Paracoccus</taxon>
    </lineage>
</organism>
<sequence>MNVLIFDLYPEAPSDNRHSEFEDIVCTTLRCTVHRLKRFQNGESFDVWLESARSAIRDANLIVLLTPWRMLRYLSEHADELSGIICDKLRAGTPAIVELGRNDAIALHPASVAEKAAERIYSALGIKLFPIRVSLPRAINENANEYCITISPEDSVLRPEYIDPDEKLYVNQPMLLSCNAGTYPMVEAPLGAKFITDLDLLTSSIPGVRPTIMAYKKSRSTFQFISSAGILHDGYEALGGFYVRGAAENRNFIAAIALEAGRSADTLENRALRAYEPFIRCERAAGRILLAISNGDVEKVLVGKVKVKLKEIYKGDLGRLTLLEMLESFRAKSQGPCSVNCSTAKVASRDRILQIS</sequence>
<proteinExistence type="predicted"/>
<keyword evidence="2" id="KW-1185">Reference proteome</keyword>
<gene>
    <name evidence="1" type="ORF">SAMN05660710_01207</name>
</gene>
<name>A0A1G5ERZ6_9RHOB</name>
<dbReference type="AlphaFoldDB" id="A0A1G5ERZ6"/>
<accession>A0A1G5ERZ6</accession>
<evidence type="ECO:0000313" key="1">
    <source>
        <dbReference type="EMBL" id="SCY29694.1"/>
    </source>
</evidence>
<dbReference type="Proteomes" id="UP000199502">
    <property type="component" value="Unassembled WGS sequence"/>
</dbReference>